<dbReference type="InterPro" id="IPR003653">
    <property type="entry name" value="Peptidase_C48_C"/>
</dbReference>
<evidence type="ECO:0000256" key="3">
    <source>
        <dbReference type="ARBA" id="ARBA00022801"/>
    </source>
</evidence>
<evidence type="ECO:0000256" key="1">
    <source>
        <dbReference type="ARBA" id="ARBA00005234"/>
    </source>
</evidence>
<dbReference type="GO" id="GO:0006508">
    <property type="term" value="P:proteolysis"/>
    <property type="evidence" value="ECO:0007669"/>
    <property type="project" value="UniProtKB-KW"/>
</dbReference>
<dbReference type="Proteomes" id="UP001190926">
    <property type="component" value="Unassembled WGS sequence"/>
</dbReference>
<reference evidence="7 8" key="1">
    <citation type="journal article" date="2021" name="Nat. Commun.">
        <title>Incipient diploidization of the medicinal plant Perilla within 10,000 years.</title>
        <authorList>
            <person name="Zhang Y."/>
            <person name="Shen Q."/>
            <person name="Leng L."/>
            <person name="Zhang D."/>
            <person name="Chen S."/>
            <person name="Shi Y."/>
            <person name="Ning Z."/>
            <person name="Chen S."/>
        </authorList>
    </citation>
    <scope>NUCLEOTIDE SEQUENCE [LARGE SCALE GENOMIC DNA]</scope>
    <source>
        <strain evidence="8">cv. PC099</strain>
    </source>
</reference>
<evidence type="ECO:0000259" key="6">
    <source>
        <dbReference type="PROSITE" id="PS50600"/>
    </source>
</evidence>
<dbReference type="Pfam" id="PF02902">
    <property type="entry name" value="Peptidase_C48"/>
    <property type="match status" value="1"/>
</dbReference>
<comment type="caution">
    <text evidence="7">The sequence shown here is derived from an EMBL/GenBank/DDBJ whole genome shotgun (WGS) entry which is preliminary data.</text>
</comment>
<proteinExistence type="inferred from homology"/>
<feature type="domain" description="Ubiquitin-like protease family profile" evidence="6">
    <location>
        <begin position="94"/>
        <end position="277"/>
    </location>
</feature>
<keyword evidence="8" id="KW-1185">Reference proteome</keyword>
<dbReference type="AlphaFoldDB" id="A0AAD4JN86"/>
<dbReference type="InterPro" id="IPR038765">
    <property type="entry name" value="Papain-like_cys_pep_sf"/>
</dbReference>
<protein>
    <recommendedName>
        <fullName evidence="6">Ubiquitin-like protease family profile domain-containing protein</fullName>
    </recommendedName>
</protein>
<dbReference type="PANTHER" id="PTHR46915">
    <property type="entry name" value="UBIQUITIN-LIKE PROTEASE 4-RELATED"/>
    <property type="match status" value="1"/>
</dbReference>
<dbReference type="SUPFAM" id="SSF54001">
    <property type="entry name" value="Cysteine proteinases"/>
    <property type="match status" value="1"/>
</dbReference>
<sequence length="334" mass="39402">MADATTTIKGRMRSQRERRAPAKFRDYEVSLKGSKRETEEIRLMYCRRFLKEKPVDFYTKISSCISDGVSRDMIAEDHPNPYVCLKSKHTQRSIPGSHRQSKRITKATSIVSILPKRLTDALFDHCFQNMWSESPEERKEMCTYMTCFFFNMYRLEHSREKVLGWIKRLNIFSKKYVFVPILMWSHWYLLIFCHLGESLDSRTRTPCMLLLDSLHAYSSLPELEPLIRRFVLEIFETEGRPESKEMVEKIPLLVPEVPQQINFTDCGIFVLYYISLFLEGAPENFSIYDGYPYFMTENWFTRKQLKGFYGKLEALGFQSSEDEEEVSTLSDSEE</sequence>
<organism evidence="7 8">
    <name type="scientific">Perilla frutescens var. hirtella</name>
    <name type="common">Perilla citriodora</name>
    <name type="synonym">Perilla setoyensis</name>
    <dbReference type="NCBI Taxonomy" id="608512"/>
    <lineage>
        <taxon>Eukaryota</taxon>
        <taxon>Viridiplantae</taxon>
        <taxon>Streptophyta</taxon>
        <taxon>Embryophyta</taxon>
        <taxon>Tracheophyta</taxon>
        <taxon>Spermatophyta</taxon>
        <taxon>Magnoliopsida</taxon>
        <taxon>eudicotyledons</taxon>
        <taxon>Gunneridae</taxon>
        <taxon>Pentapetalae</taxon>
        <taxon>asterids</taxon>
        <taxon>lamiids</taxon>
        <taxon>Lamiales</taxon>
        <taxon>Lamiaceae</taxon>
        <taxon>Nepetoideae</taxon>
        <taxon>Elsholtzieae</taxon>
        <taxon>Perilla</taxon>
    </lineage>
</organism>
<dbReference type="EMBL" id="SDAM02000019">
    <property type="protein sequence ID" value="KAH6836986.1"/>
    <property type="molecule type" value="Genomic_DNA"/>
</dbReference>
<keyword evidence="3" id="KW-0378">Hydrolase</keyword>
<comment type="similarity">
    <text evidence="1">Belongs to the peptidase C48 family.</text>
</comment>
<dbReference type="GO" id="GO:0016926">
    <property type="term" value="P:protein desumoylation"/>
    <property type="evidence" value="ECO:0007669"/>
    <property type="project" value="UniProtKB-ARBA"/>
</dbReference>
<evidence type="ECO:0000313" key="8">
    <source>
        <dbReference type="Proteomes" id="UP001190926"/>
    </source>
</evidence>
<dbReference type="PROSITE" id="PS50600">
    <property type="entry name" value="ULP_PROTEASE"/>
    <property type="match status" value="1"/>
</dbReference>
<keyword evidence="4" id="KW-0788">Thiol protease</keyword>
<evidence type="ECO:0000256" key="4">
    <source>
        <dbReference type="ARBA" id="ARBA00022807"/>
    </source>
</evidence>
<evidence type="ECO:0000256" key="2">
    <source>
        <dbReference type="ARBA" id="ARBA00022670"/>
    </source>
</evidence>
<dbReference type="Gene3D" id="3.30.310.130">
    <property type="entry name" value="Ubiquitin-related"/>
    <property type="match status" value="1"/>
</dbReference>
<keyword evidence="2" id="KW-0645">Protease</keyword>
<gene>
    <name evidence="7" type="ORF">C2S53_014229</name>
</gene>
<accession>A0AAD4JN86</accession>
<feature type="region of interest" description="Disordered" evidence="5">
    <location>
        <begin position="1"/>
        <end position="20"/>
    </location>
</feature>
<evidence type="ECO:0000256" key="5">
    <source>
        <dbReference type="SAM" id="MobiDB-lite"/>
    </source>
</evidence>
<name>A0AAD4JN86_PERFH</name>
<dbReference type="GO" id="GO:0008234">
    <property type="term" value="F:cysteine-type peptidase activity"/>
    <property type="evidence" value="ECO:0007669"/>
    <property type="project" value="UniProtKB-KW"/>
</dbReference>
<evidence type="ECO:0000313" key="7">
    <source>
        <dbReference type="EMBL" id="KAH6836986.1"/>
    </source>
</evidence>
<dbReference type="Gene3D" id="1.10.418.20">
    <property type="match status" value="1"/>
</dbReference>
<dbReference type="PANTHER" id="PTHR46915:SF6">
    <property type="entry name" value="CYSTEINE PROTEINASES SUPERFAMILY PROTEIN"/>
    <property type="match status" value="1"/>
</dbReference>